<protein>
    <submittedName>
        <fullName evidence="3">YciI family protein</fullName>
    </submittedName>
</protein>
<dbReference type="PANTHER" id="PTHR35174">
    <property type="entry name" value="BLL7171 PROTEIN-RELATED"/>
    <property type="match status" value="1"/>
</dbReference>
<organism evidence="3 4">
    <name type="scientific">Jatrophihabitans lederbergiae</name>
    <dbReference type="NCBI Taxonomy" id="3075547"/>
    <lineage>
        <taxon>Bacteria</taxon>
        <taxon>Bacillati</taxon>
        <taxon>Actinomycetota</taxon>
        <taxon>Actinomycetes</taxon>
        <taxon>Jatrophihabitantales</taxon>
        <taxon>Jatrophihabitantaceae</taxon>
        <taxon>Jatrophihabitans</taxon>
    </lineage>
</organism>
<dbReference type="Pfam" id="PF03795">
    <property type="entry name" value="YCII"/>
    <property type="match status" value="1"/>
</dbReference>
<keyword evidence="4" id="KW-1185">Reference proteome</keyword>
<evidence type="ECO:0000259" key="2">
    <source>
        <dbReference type="Pfam" id="PF03795"/>
    </source>
</evidence>
<proteinExistence type="inferred from homology"/>
<accession>A0ABU2J7L7</accession>
<evidence type="ECO:0000313" key="4">
    <source>
        <dbReference type="Proteomes" id="UP001183176"/>
    </source>
</evidence>
<dbReference type="Proteomes" id="UP001183176">
    <property type="component" value="Unassembled WGS sequence"/>
</dbReference>
<dbReference type="Gene3D" id="3.30.70.1060">
    <property type="entry name" value="Dimeric alpha+beta barrel"/>
    <property type="match status" value="1"/>
</dbReference>
<comment type="caution">
    <text evidence="3">The sequence shown here is derived from an EMBL/GenBank/DDBJ whole genome shotgun (WGS) entry which is preliminary data.</text>
</comment>
<dbReference type="SUPFAM" id="SSF54909">
    <property type="entry name" value="Dimeric alpha+beta barrel"/>
    <property type="match status" value="1"/>
</dbReference>
<dbReference type="RefSeq" id="WP_311421776.1">
    <property type="nucleotide sequence ID" value="NZ_JAVREH010000004.1"/>
</dbReference>
<reference evidence="4" key="1">
    <citation type="submission" date="2023-07" db="EMBL/GenBank/DDBJ databases">
        <title>30 novel species of actinomycetes from the DSMZ collection.</title>
        <authorList>
            <person name="Nouioui I."/>
        </authorList>
    </citation>
    <scope>NUCLEOTIDE SEQUENCE [LARGE SCALE GENOMIC DNA]</scope>
    <source>
        <strain evidence="4">DSM 44399</strain>
    </source>
</reference>
<comment type="similarity">
    <text evidence="1">Belongs to the YciI family.</text>
</comment>
<dbReference type="InterPro" id="IPR005545">
    <property type="entry name" value="YCII"/>
</dbReference>
<sequence>MRVLMYTLGDESTPMAPPTPEMMTQMDQLVSDATKAGAMLATGGLAPTAQGTKVSYSQGEFSVVDGPFTETKELVGGWALMEVRDKEEAIEWAKRFLAVAGDGESTIRQVFGPDDLPPGFDPTAL</sequence>
<gene>
    <name evidence="3" type="ORF">RM423_04355</name>
</gene>
<feature type="domain" description="YCII-related" evidence="2">
    <location>
        <begin position="18"/>
        <end position="100"/>
    </location>
</feature>
<dbReference type="EMBL" id="JAVREH010000004">
    <property type="protein sequence ID" value="MDT0260619.1"/>
    <property type="molecule type" value="Genomic_DNA"/>
</dbReference>
<evidence type="ECO:0000313" key="3">
    <source>
        <dbReference type="EMBL" id="MDT0260619.1"/>
    </source>
</evidence>
<evidence type="ECO:0000256" key="1">
    <source>
        <dbReference type="ARBA" id="ARBA00007689"/>
    </source>
</evidence>
<name>A0ABU2J7L7_9ACTN</name>
<dbReference type="PANTHER" id="PTHR35174:SF1">
    <property type="entry name" value="BLL0086 PROTEIN"/>
    <property type="match status" value="1"/>
</dbReference>
<dbReference type="InterPro" id="IPR011008">
    <property type="entry name" value="Dimeric_a/b-barrel"/>
</dbReference>